<dbReference type="InterPro" id="IPR042175">
    <property type="entry name" value="Cell/Rod_MreC_2"/>
</dbReference>
<keyword evidence="10" id="KW-1185">Reference proteome</keyword>
<dbReference type="Gene3D" id="2.40.10.340">
    <property type="entry name" value="Rod shape-determining protein MreC, domain 1"/>
    <property type="match status" value="1"/>
</dbReference>
<dbReference type="EMBL" id="BSYI01000029">
    <property type="protein sequence ID" value="GMG84108.1"/>
    <property type="molecule type" value="Genomic_DNA"/>
</dbReference>
<evidence type="ECO:0000256" key="1">
    <source>
        <dbReference type="ARBA" id="ARBA00009369"/>
    </source>
</evidence>
<dbReference type="InterPro" id="IPR007221">
    <property type="entry name" value="MreC"/>
</dbReference>
<dbReference type="Proteomes" id="UP001239909">
    <property type="component" value="Unassembled WGS sequence"/>
</dbReference>
<evidence type="ECO:0000256" key="2">
    <source>
        <dbReference type="ARBA" id="ARBA00013855"/>
    </source>
</evidence>
<evidence type="ECO:0000256" key="5">
    <source>
        <dbReference type="SAM" id="Coils"/>
    </source>
</evidence>
<comment type="caution">
    <text evidence="9">The sequence shown here is derived from an EMBL/GenBank/DDBJ whole genome shotgun (WGS) entry which is preliminary data.</text>
</comment>
<evidence type="ECO:0000256" key="4">
    <source>
        <dbReference type="ARBA" id="ARBA00032089"/>
    </source>
</evidence>
<feature type="domain" description="Rod shape-determining protein MreC beta-barrel core" evidence="8">
    <location>
        <begin position="134"/>
        <end position="273"/>
    </location>
</feature>
<evidence type="ECO:0000256" key="6">
    <source>
        <dbReference type="SAM" id="MobiDB-lite"/>
    </source>
</evidence>
<feature type="coiled-coil region" evidence="5">
    <location>
        <begin position="91"/>
        <end position="118"/>
    </location>
</feature>
<reference evidence="9 10" key="1">
    <citation type="submission" date="2023-04" db="EMBL/GenBank/DDBJ databases">
        <title>Marinoamorphus aggregata gen. nov., sp. Nov., isolate from tissue of brittle star Ophioplocus japonicus.</title>
        <authorList>
            <person name="Kawano K."/>
            <person name="Sawayama S."/>
            <person name="Nakagawa S."/>
        </authorList>
    </citation>
    <scope>NUCLEOTIDE SEQUENCE [LARGE SCALE GENOMIC DNA]</scope>
    <source>
        <strain evidence="9 10">NKW23</strain>
    </source>
</reference>
<evidence type="ECO:0000256" key="7">
    <source>
        <dbReference type="SAM" id="Phobius"/>
    </source>
</evidence>
<keyword evidence="3" id="KW-0133">Cell shape</keyword>
<dbReference type="InterPro" id="IPR042177">
    <property type="entry name" value="Cell/Rod_1"/>
</dbReference>
<dbReference type="PANTHER" id="PTHR34138:SF1">
    <property type="entry name" value="CELL SHAPE-DETERMINING PROTEIN MREC"/>
    <property type="match status" value="1"/>
</dbReference>
<evidence type="ECO:0000256" key="3">
    <source>
        <dbReference type="ARBA" id="ARBA00022960"/>
    </source>
</evidence>
<sequence length="316" mass="34563">MRRTERGQGSDPSEGLNRAIQRTIFGAVIIAGIVLFVLWRTDNPRVEQMRLTLMDAVLPSMGWVTEPLAVMTEIARDYEAVVDIYEQNRALRREIQRLHAWRETARQLEEENAQLRALNNLNQPPRTTFVTGDIIADSGGPFRESALVNVGARDGVVDGSAAVDGVGLVGRVSGVGERASRILLLTDFSSRIPVILKPRGRRAVLAGDGTPAPRLEFLDASEQVKPGDLVKTSGDGGVFPPDIPVGRVIVTPSQEWRVVLLSDYSRLEFVRLLRYRPDTRIDRPGGLVLPDGAARDPRPAERLGAGGTGRPPALTE</sequence>
<dbReference type="PANTHER" id="PTHR34138">
    <property type="entry name" value="CELL SHAPE-DETERMINING PROTEIN MREC"/>
    <property type="match status" value="1"/>
</dbReference>
<proteinExistence type="inferred from homology"/>
<dbReference type="RefSeq" id="WP_285673061.1">
    <property type="nucleotide sequence ID" value="NZ_BSYI01000029.1"/>
</dbReference>
<dbReference type="Pfam" id="PF04085">
    <property type="entry name" value="MreC"/>
    <property type="match status" value="1"/>
</dbReference>
<keyword evidence="7" id="KW-0812">Transmembrane</keyword>
<organism evidence="9 10">
    <name type="scientific">Paralimibaculum aggregatum</name>
    <dbReference type="NCBI Taxonomy" id="3036245"/>
    <lineage>
        <taxon>Bacteria</taxon>
        <taxon>Pseudomonadati</taxon>
        <taxon>Pseudomonadota</taxon>
        <taxon>Alphaproteobacteria</taxon>
        <taxon>Rhodobacterales</taxon>
        <taxon>Paracoccaceae</taxon>
        <taxon>Paralimibaculum</taxon>
    </lineage>
</organism>
<name>A0ABQ6LLN3_9RHOB</name>
<feature type="region of interest" description="Disordered" evidence="6">
    <location>
        <begin position="285"/>
        <end position="316"/>
    </location>
</feature>
<evidence type="ECO:0000313" key="10">
    <source>
        <dbReference type="Proteomes" id="UP001239909"/>
    </source>
</evidence>
<dbReference type="NCBIfam" id="TIGR00219">
    <property type="entry name" value="mreC"/>
    <property type="match status" value="1"/>
</dbReference>
<keyword evidence="5" id="KW-0175">Coiled coil</keyword>
<protein>
    <recommendedName>
        <fullName evidence="2">Cell shape-determining protein MreC</fullName>
    </recommendedName>
    <alternativeName>
        <fullName evidence="4">Cell shape protein MreC</fullName>
    </alternativeName>
</protein>
<keyword evidence="7" id="KW-0472">Membrane</keyword>
<keyword evidence="7" id="KW-1133">Transmembrane helix</keyword>
<feature type="transmembrane region" description="Helical" evidence="7">
    <location>
        <begin position="20"/>
        <end position="39"/>
    </location>
</feature>
<evidence type="ECO:0000313" key="9">
    <source>
        <dbReference type="EMBL" id="GMG84108.1"/>
    </source>
</evidence>
<accession>A0ABQ6LLN3</accession>
<gene>
    <name evidence="9" type="primary">mreC</name>
    <name evidence="9" type="ORF">LNKW23_33220</name>
</gene>
<dbReference type="InterPro" id="IPR055342">
    <property type="entry name" value="MreC_beta-barrel_core"/>
</dbReference>
<comment type="similarity">
    <text evidence="1">Belongs to the MreC family.</text>
</comment>
<dbReference type="Gene3D" id="2.40.10.350">
    <property type="entry name" value="Rod shape-determining protein MreC, domain 2"/>
    <property type="match status" value="1"/>
</dbReference>
<evidence type="ECO:0000259" key="8">
    <source>
        <dbReference type="Pfam" id="PF04085"/>
    </source>
</evidence>